<proteinExistence type="predicted"/>
<feature type="domain" description="Type I cytokine receptor cytokine-binding" evidence="12">
    <location>
        <begin position="176"/>
        <end position="267"/>
    </location>
</feature>
<keyword evidence="8 11" id="KW-0472">Membrane</keyword>
<keyword evidence="6" id="KW-0720">Serine protease</keyword>
<evidence type="ECO:0000256" key="6">
    <source>
        <dbReference type="ARBA" id="ARBA00022825"/>
    </source>
</evidence>
<evidence type="ECO:0000256" key="5">
    <source>
        <dbReference type="ARBA" id="ARBA00022801"/>
    </source>
</evidence>
<reference evidence="13" key="3">
    <citation type="submission" date="2025-09" db="UniProtKB">
        <authorList>
            <consortium name="Ensembl"/>
        </authorList>
    </citation>
    <scope>IDENTIFICATION</scope>
</reference>
<evidence type="ECO:0000256" key="2">
    <source>
        <dbReference type="ARBA" id="ARBA00022670"/>
    </source>
</evidence>
<gene>
    <name evidence="13" type="primary">LOC108934473</name>
</gene>
<reference evidence="13 14" key="1">
    <citation type="submission" date="2019-04" db="EMBL/GenBank/DDBJ databases">
        <authorList>
            <consortium name="Wellcome Sanger Institute Data Sharing"/>
        </authorList>
    </citation>
    <scope>NUCLEOTIDE SEQUENCE [LARGE SCALE GENOMIC DNA]</scope>
</reference>
<comment type="subcellular location">
    <subcellularLocation>
        <location evidence="1">Membrane</location>
        <topology evidence="1">Single-pass type I membrane protein</topology>
    </subcellularLocation>
</comment>
<keyword evidence="7 11" id="KW-1133">Transmembrane helix</keyword>
<evidence type="ECO:0000313" key="14">
    <source>
        <dbReference type="Proteomes" id="UP000694397"/>
    </source>
</evidence>
<keyword evidence="9" id="KW-0675">Receptor</keyword>
<feature type="transmembrane region" description="Helical" evidence="11">
    <location>
        <begin position="379"/>
        <end position="400"/>
    </location>
</feature>
<evidence type="ECO:0000259" key="12">
    <source>
        <dbReference type="Pfam" id="PF09240"/>
    </source>
</evidence>
<dbReference type="Pfam" id="PF09240">
    <property type="entry name" value="IL6Ra-bind"/>
    <property type="match status" value="1"/>
</dbReference>
<sequence>MSSLASMVTVPLSLLALLEPVRVRNPRLELLVRKKMKHKLTVDFLAGLFLLVNFNVCSTSAEITVDPPADLRVTDPGHLGHLHISWARPSSLENVTDCSVRFELQYFNTYEDRWTVIRTVRLKYSTHFDLEKDVHVKVWTLLRGPCVNNTELQSPPAEVILQPPDKGTSPRVSGFTCVFYQKEFMDCTWEARGGEASQAQDHLFYWHSEMGQAMECPEYIESDGFRTGCRFPKEVLEEFTDFNICVNGTSAAGPMRAAYFTLQIQNHVKPATVETLSLDALPNGNTLLTWSPPGGKIPNHCLEFEVESKEDGVLGENLHKYITRETSYTSAVQGQPKTSCFRVRSRVHQFCADKSFWSEWSHQRCLAESTKKDVSAMKVGQVCVLALCAVTLFAFPLYLWNCKRKVKNQEWFLSSSFTKWGLLGCNQGLSPPSVEKLIHHLSQDEVQPFKQGQAV</sequence>
<dbReference type="InterPro" id="IPR013783">
    <property type="entry name" value="Ig-like_fold"/>
</dbReference>
<evidence type="ECO:0000256" key="9">
    <source>
        <dbReference type="ARBA" id="ARBA00023170"/>
    </source>
</evidence>
<keyword evidence="10" id="KW-0325">Glycoprotein</keyword>
<protein>
    <submittedName>
        <fullName evidence="13">Interleukin 13 receptor, alpha 2</fullName>
    </submittedName>
</protein>
<dbReference type="Ensembl" id="ENSSFOT00015058861.1">
    <property type="protein sequence ID" value="ENSSFOP00015040387.1"/>
    <property type="gene ID" value="ENSSFOG00015002955.2"/>
</dbReference>
<dbReference type="GO" id="GO:0009897">
    <property type="term" value="C:external side of plasma membrane"/>
    <property type="evidence" value="ECO:0007669"/>
    <property type="project" value="TreeGrafter"/>
</dbReference>
<evidence type="ECO:0000256" key="4">
    <source>
        <dbReference type="ARBA" id="ARBA00022729"/>
    </source>
</evidence>
<dbReference type="GO" id="GO:0006508">
    <property type="term" value="P:proteolysis"/>
    <property type="evidence" value="ECO:0007669"/>
    <property type="project" value="UniProtKB-KW"/>
</dbReference>
<dbReference type="AlphaFoldDB" id="A0A8C9SJR8"/>
<reference evidence="13" key="2">
    <citation type="submission" date="2025-08" db="UniProtKB">
        <authorList>
            <consortium name="Ensembl"/>
        </authorList>
    </citation>
    <scope>IDENTIFICATION</scope>
</reference>
<dbReference type="GO" id="GO:0008236">
    <property type="term" value="F:serine-type peptidase activity"/>
    <property type="evidence" value="ECO:0007669"/>
    <property type="project" value="UniProtKB-KW"/>
</dbReference>
<evidence type="ECO:0000256" key="8">
    <source>
        <dbReference type="ARBA" id="ARBA00023136"/>
    </source>
</evidence>
<keyword evidence="3 11" id="KW-0812">Transmembrane</keyword>
<dbReference type="PANTHER" id="PTHR23037:SF45">
    <property type="entry name" value="INTERLEUKIN 13 RECEPTOR SUBUNIT ALPHA 2"/>
    <property type="match status" value="1"/>
</dbReference>
<dbReference type="GeneTree" id="ENSGT00940000159971"/>
<evidence type="ECO:0000256" key="11">
    <source>
        <dbReference type="SAM" id="Phobius"/>
    </source>
</evidence>
<dbReference type="InterPro" id="IPR036116">
    <property type="entry name" value="FN3_sf"/>
</dbReference>
<dbReference type="PROSITE" id="PS00138">
    <property type="entry name" value="SUBTILASE_SER"/>
    <property type="match status" value="1"/>
</dbReference>
<dbReference type="InterPro" id="IPR015321">
    <property type="entry name" value="TypeI_recpt_CBD"/>
</dbReference>
<accession>A0A8C9SJR8</accession>
<dbReference type="InterPro" id="IPR023828">
    <property type="entry name" value="Peptidase_S8_Ser-AS"/>
</dbReference>
<dbReference type="Proteomes" id="UP000694397">
    <property type="component" value="Chromosome 4"/>
</dbReference>
<evidence type="ECO:0000256" key="1">
    <source>
        <dbReference type="ARBA" id="ARBA00004479"/>
    </source>
</evidence>
<keyword evidence="2" id="KW-0645">Protease</keyword>
<name>A0A8C9SJR8_SCLFO</name>
<evidence type="ECO:0000256" key="3">
    <source>
        <dbReference type="ARBA" id="ARBA00022692"/>
    </source>
</evidence>
<dbReference type="SUPFAM" id="SSF49265">
    <property type="entry name" value="Fibronectin type III"/>
    <property type="match status" value="3"/>
</dbReference>
<keyword evidence="4" id="KW-0732">Signal</keyword>
<keyword evidence="14" id="KW-1185">Reference proteome</keyword>
<keyword evidence="5" id="KW-0378">Hydrolase</keyword>
<evidence type="ECO:0000256" key="7">
    <source>
        <dbReference type="ARBA" id="ARBA00022989"/>
    </source>
</evidence>
<evidence type="ECO:0000313" key="13">
    <source>
        <dbReference type="Ensembl" id="ENSSFOP00015040387.1"/>
    </source>
</evidence>
<dbReference type="GO" id="GO:0004896">
    <property type="term" value="F:cytokine receptor activity"/>
    <property type="evidence" value="ECO:0007669"/>
    <property type="project" value="TreeGrafter"/>
</dbReference>
<dbReference type="Gene3D" id="2.60.40.10">
    <property type="entry name" value="Immunoglobulins"/>
    <property type="match status" value="3"/>
</dbReference>
<dbReference type="PANTHER" id="PTHR23037">
    <property type="entry name" value="CYTOKINE RECEPTOR"/>
    <property type="match status" value="1"/>
</dbReference>
<dbReference type="OrthoDB" id="9826641at2759"/>
<organism evidence="13 14">
    <name type="scientific">Scleropages formosus</name>
    <name type="common">Asian bonytongue</name>
    <name type="synonym">Osteoglossum formosum</name>
    <dbReference type="NCBI Taxonomy" id="113540"/>
    <lineage>
        <taxon>Eukaryota</taxon>
        <taxon>Metazoa</taxon>
        <taxon>Chordata</taxon>
        <taxon>Craniata</taxon>
        <taxon>Vertebrata</taxon>
        <taxon>Euteleostomi</taxon>
        <taxon>Actinopterygii</taxon>
        <taxon>Neopterygii</taxon>
        <taxon>Teleostei</taxon>
        <taxon>Osteoglossocephala</taxon>
        <taxon>Osteoglossomorpha</taxon>
        <taxon>Osteoglossiformes</taxon>
        <taxon>Osteoglossidae</taxon>
        <taxon>Scleropages</taxon>
    </lineage>
</organism>
<evidence type="ECO:0000256" key="10">
    <source>
        <dbReference type="ARBA" id="ARBA00023180"/>
    </source>
</evidence>